<dbReference type="EMBL" id="CABFNO020001244">
    <property type="protein sequence ID" value="CAG9973334.1"/>
    <property type="molecule type" value="Genomic_DNA"/>
</dbReference>
<dbReference type="Proteomes" id="UP000754883">
    <property type="component" value="Unassembled WGS sequence"/>
</dbReference>
<name>A0A9N9U2J4_9HYPO</name>
<keyword evidence="2" id="KW-1185">Reference proteome</keyword>
<protein>
    <submittedName>
        <fullName evidence="1">Uncharacterized protein</fullName>
    </submittedName>
</protein>
<proteinExistence type="predicted"/>
<gene>
    <name evidence="1" type="ORF">CBYS24578_00016383</name>
</gene>
<reference evidence="1" key="1">
    <citation type="submission" date="2021-10" db="EMBL/GenBank/DDBJ databases">
        <authorList>
            <person name="Piombo E."/>
        </authorList>
    </citation>
    <scope>NUCLEOTIDE SEQUENCE</scope>
</reference>
<organism evidence="1 2">
    <name type="scientific">Clonostachys byssicola</name>
    <dbReference type="NCBI Taxonomy" id="160290"/>
    <lineage>
        <taxon>Eukaryota</taxon>
        <taxon>Fungi</taxon>
        <taxon>Dikarya</taxon>
        <taxon>Ascomycota</taxon>
        <taxon>Pezizomycotina</taxon>
        <taxon>Sordariomycetes</taxon>
        <taxon>Hypocreomycetidae</taxon>
        <taxon>Hypocreales</taxon>
        <taxon>Bionectriaceae</taxon>
        <taxon>Clonostachys</taxon>
    </lineage>
</organism>
<dbReference type="OrthoDB" id="10301914at2759"/>
<dbReference type="AlphaFoldDB" id="A0A9N9U2J4"/>
<sequence length="72" mass="7691">MGGETQWRTGVVGAVRNRKPKADHGNEALLLNCSACGPAGPQLPISKFGNRIRDGSKIRSCLPTSLPDDDRC</sequence>
<evidence type="ECO:0000313" key="1">
    <source>
        <dbReference type="EMBL" id="CAG9973334.1"/>
    </source>
</evidence>
<evidence type="ECO:0000313" key="2">
    <source>
        <dbReference type="Proteomes" id="UP000754883"/>
    </source>
</evidence>
<comment type="caution">
    <text evidence="1">The sequence shown here is derived from an EMBL/GenBank/DDBJ whole genome shotgun (WGS) entry which is preliminary data.</text>
</comment>
<accession>A0A9N9U2J4</accession>